<reference evidence="2" key="1">
    <citation type="journal article" date="2013" name="Nature">
        <title>Pan genome of the phytoplankton Emiliania underpins its global distribution.</title>
        <authorList>
            <person name="Read B.A."/>
            <person name="Kegel J."/>
            <person name="Klute M.J."/>
            <person name="Kuo A."/>
            <person name="Lefebvre S.C."/>
            <person name="Maumus F."/>
            <person name="Mayer C."/>
            <person name="Miller J."/>
            <person name="Monier A."/>
            <person name="Salamov A."/>
            <person name="Young J."/>
            <person name="Aguilar M."/>
            <person name="Claverie J.M."/>
            <person name="Frickenhaus S."/>
            <person name="Gonzalez K."/>
            <person name="Herman E.K."/>
            <person name="Lin Y.C."/>
            <person name="Napier J."/>
            <person name="Ogata H."/>
            <person name="Sarno A.F."/>
            <person name="Shmutz J."/>
            <person name="Schroeder D."/>
            <person name="de Vargas C."/>
            <person name="Verret F."/>
            <person name="von Dassow P."/>
            <person name="Valentin K."/>
            <person name="Van de Peer Y."/>
            <person name="Wheeler G."/>
            <person name="Dacks J.B."/>
            <person name="Delwiche C.F."/>
            <person name="Dyhrman S.T."/>
            <person name="Glockner G."/>
            <person name="John U."/>
            <person name="Richards T."/>
            <person name="Worden A.Z."/>
            <person name="Zhang X."/>
            <person name="Grigoriev I.V."/>
            <person name="Allen A.E."/>
            <person name="Bidle K."/>
            <person name="Borodovsky M."/>
            <person name="Bowler C."/>
            <person name="Brownlee C."/>
            <person name="Cock J.M."/>
            <person name="Elias M."/>
            <person name="Gladyshev V.N."/>
            <person name="Groth M."/>
            <person name="Guda C."/>
            <person name="Hadaegh A."/>
            <person name="Iglesias-Rodriguez M.D."/>
            <person name="Jenkins J."/>
            <person name="Jones B.M."/>
            <person name="Lawson T."/>
            <person name="Leese F."/>
            <person name="Lindquist E."/>
            <person name="Lobanov A."/>
            <person name="Lomsadze A."/>
            <person name="Malik S.B."/>
            <person name="Marsh M.E."/>
            <person name="Mackinder L."/>
            <person name="Mock T."/>
            <person name="Mueller-Roeber B."/>
            <person name="Pagarete A."/>
            <person name="Parker M."/>
            <person name="Probert I."/>
            <person name="Quesneville H."/>
            <person name="Raines C."/>
            <person name="Rensing S.A."/>
            <person name="Riano-Pachon D.M."/>
            <person name="Richier S."/>
            <person name="Rokitta S."/>
            <person name="Shiraiwa Y."/>
            <person name="Soanes D.M."/>
            <person name="van der Giezen M."/>
            <person name="Wahlund T.M."/>
            <person name="Williams B."/>
            <person name="Wilson W."/>
            <person name="Wolfe G."/>
            <person name="Wurch L.L."/>
        </authorList>
    </citation>
    <scope>NUCLEOTIDE SEQUENCE</scope>
</reference>
<proteinExistence type="predicted"/>
<dbReference type="InterPro" id="IPR027417">
    <property type="entry name" value="P-loop_NTPase"/>
</dbReference>
<dbReference type="GeneID" id="17279017"/>
<dbReference type="OMA" id="YPMLKKF"/>
<name>A0A0D3KDB2_EMIH1</name>
<dbReference type="PaxDb" id="2903-EOD33747"/>
<dbReference type="SUPFAM" id="SSF52540">
    <property type="entry name" value="P-loop containing nucleoside triphosphate hydrolases"/>
    <property type="match status" value="1"/>
</dbReference>
<dbReference type="EnsemblProtists" id="EOD41449">
    <property type="protein sequence ID" value="EOD41449"/>
    <property type="gene ID" value="EMIHUDRAFT_56556"/>
</dbReference>
<dbReference type="PANTHER" id="PTHR36978:SF4">
    <property type="entry name" value="P-LOOP CONTAINING NUCLEOSIDE TRIPHOSPHATE HYDROLASE PROTEIN"/>
    <property type="match status" value="1"/>
</dbReference>
<sequence length="204" mass="22354">LQVIGAGCGRTGTTSLSMALERLGFGPCHSMAAVAKMVRERPWARALEEPERADWRGLLSGFGCSVDFPASVAYQWLLASFPDAKVILTVRDPHDWARSVATTIWSEYSAERSALLAPFRSAARRLGRAYRAHFFEDSDGGVMSGELRDTRALATRFEAWNARVAAAVPPERLLVFRASDGWAPLCAFLGVPVPRTPFPRANDS</sequence>
<reference evidence="1" key="2">
    <citation type="submission" date="2024-10" db="UniProtKB">
        <authorList>
            <consortium name="EnsemblProtists"/>
        </authorList>
    </citation>
    <scope>IDENTIFICATION</scope>
</reference>
<dbReference type="Proteomes" id="UP000013827">
    <property type="component" value="Unassembled WGS sequence"/>
</dbReference>
<dbReference type="GeneID" id="17286727"/>
<evidence type="ECO:0000313" key="1">
    <source>
        <dbReference type="EnsemblProtists" id="EOD33747"/>
    </source>
</evidence>
<keyword evidence="2" id="KW-1185">Reference proteome</keyword>
<dbReference type="AlphaFoldDB" id="A0A0D3KDB2"/>
<evidence type="ECO:0000313" key="2">
    <source>
        <dbReference type="Proteomes" id="UP000013827"/>
    </source>
</evidence>
<dbReference type="eggNOG" id="ENOG502S41B">
    <property type="taxonomic scope" value="Eukaryota"/>
</dbReference>
<evidence type="ECO:0008006" key="3">
    <source>
        <dbReference type="Google" id="ProtNLM"/>
    </source>
</evidence>
<dbReference type="Gene3D" id="3.40.50.300">
    <property type="entry name" value="P-loop containing nucleotide triphosphate hydrolases"/>
    <property type="match status" value="1"/>
</dbReference>
<protein>
    <recommendedName>
        <fullName evidence="3">Sulfotransferase domain-containing protein</fullName>
    </recommendedName>
</protein>
<dbReference type="Pfam" id="PF17784">
    <property type="entry name" value="Sulfotransfer_4"/>
    <property type="match status" value="1"/>
</dbReference>
<dbReference type="RefSeq" id="XP_005786176.1">
    <property type="nucleotide sequence ID" value="XM_005786119.1"/>
</dbReference>
<dbReference type="RefSeq" id="XP_005793878.1">
    <property type="nucleotide sequence ID" value="XM_005793821.1"/>
</dbReference>
<dbReference type="KEGG" id="ehx:EMIHUDRAFT_56546"/>
<dbReference type="InterPro" id="IPR040632">
    <property type="entry name" value="Sulfotransfer_4"/>
</dbReference>
<dbReference type="KEGG" id="ehx:EMIHUDRAFT_56556"/>
<organism evidence="1 2">
    <name type="scientific">Emiliania huxleyi (strain CCMP1516)</name>
    <dbReference type="NCBI Taxonomy" id="280463"/>
    <lineage>
        <taxon>Eukaryota</taxon>
        <taxon>Haptista</taxon>
        <taxon>Haptophyta</taxon>
        <taxon>Prymnesiophyceae</taxon>
        <taxon>Isochrysidales</taxon>
        <taxon>Noelaerhabdaceae</taxon>
        <taxon>Emiliania</taxon>
    </lineage>
</organism>
<dbReference type="STRING" id="2903.R1DFJ2"/>
<dbReference type="HOGENOM" id="CLU_061199_2_0_1"/>
<dbReference type="EnsemblProtists" id="EOD33747">
    <property type="protein sequence ID" value="EOD33747"/>
    <property type="gene ID" value="EMIHUDRAFT_56546"/>
</dbReference>
<dbReference type="PANTHER" id="PTHR36978">
    <property type="entry name" value="P-LOOP CONTAINING NUCLEOTIDE TRIPHOSPHATE HYDROLASE"/>
    <property type="match status" value="1"/>
</dbReference>
<accession>A0A0D3KDB2</accession>